<comment type="caution">
    <text evidence="2">The sequence shown here is derived from an EMBL/GenBank/DDBJ whole genome shotgun (WGS) entry which is preliminary data.</text>
</comment>
<protein>
    <submittedName>
        <fullName evidence="2">Uncharacterized protein</fullName>
    </submittedName>
</protein>
<gene>
    <name evidence="2" type="ORF">C2G38_2164171</name>
</gene>
<name>A0A397VYM9_9GLOM</name>
<dbReference type="Proteomes" id="UP000266673">
    <property type="component" value="Unassembled WGS sequence"/>
</dbReference>
<organism evidence="2 3">
    <name type="scientific">Gigaspora rosea</name>
    <dbReference type="NCBI Taxonomy" id="44941"/>
    <lineage>
        <taxon>Eukaryota</taxon>
        <taxon>Fungi</taxon>
        <taxon>Fungi incertae sedis</taxon>
        <taxon>Mucoromycota</taxon>
        <taxon>Glomeromycotina</taxon>
        <taxon>Glomeromycetes</taxon>
        <taxon>Diversisporales</taxon>
        <taxon>Gigasporaceae</taxon>
        <taxon>Gigaspora</taxon>
    </lineage>
</organism>
<dbReference type="OrthoDB" id="2423519at2759"/>
<evidence type="ECO:0000313" key="2">
    <source>
        <dbReference type="EMBL" id="RIB26099.1"/>
    </source>
</evidence>
<dbReference type="AlphaFoldDB" id="A0A397VYM9"/>
<sequence>MKQSEYTDTEPTEAGTPKEEKDWWISGANEEVIEEKEEDMEAFMVLVNDKDDDKTVQDEGDLSDPTPIGYLALTPRAPSMWYHRLVLEYCHSLAFTSLTRSYGRIFHLYVHPIHLEHYALEVLNRVKTVYMTEHKGFCLIAHDPRNLLVLREWIIAGIRQELVRREYFWAIGVDLGYNELIDVNAVRTQLRKDR</sequence>
<evidence type="ECO:0000256" key="1">
    <source>
        <dbReference type="SAM" id="MobiDB-lite"/>
    </source>
</evidence>
<proteinExistence type="predicted"/>
<feature type="region of interest" description="Disordered" evidence="1">
    <location>
        <begin position="1"/>
        <end position="21"/>
    </location>
</feature>
<accession>A0A397VYM9</accession>
<dbReference type="EMBL" id="QKWP01000148">
    <property type="protein sequence ID" value="RIB26099.1"/>
    <property type="molecule type" value="Genomic_DNA"/>
</dbReference>
<reference evidence="2 3" key="1">
    <citation type="submission" date="2018-06" db="EMBL/GenBank/DDBJ databases">
        <title>Comparative genomics reveals the genomic features of Rhizophagus irregularis, R. cerebriforme, R. diaphanum and Gigaspora rosea, and their symbiotic lifestyle signature.</title>
        <authorList>
            <person name="Morin E."/>
            <person name="San Clemente H."/>
            <person name="Chen E.C.H."/>
            <person name="De La Providencia I."/>
            <person name="Hainaut M."/>
            <person name="Kuo A."/>
            <person name="Kohler A."/>
            <person name="Murat C."/>
            <person name="Tang N."/>
            <person name="Roy S."/>
            <person name="Loubradou J."/>
            <person name="Henrissat B."/>
            <person name="Grigoriev I.V."/>
            <person name="Corradi N."/>
            <person name="Roux C."/>
            <person name="Martin F.M."/>
        </authorList>
    </citation>
    <scope>NUCLEOTIDE SEQUENCE [LARGE SCALE GENOMIC DNA]</scope>
    <source>
        <strain evidence="2 3">DAOM 194757</strain>
    </source>
</reference>
<evidence type="ECO:0000313" key="3">
    <source>
        <dbReference type="Proteomes" id="UP000266673"/>
    </source>
</evidence>
<keyword evidence="3" id="KW-1185">Reference proteome</keyword>